<dbReference type="GO" id="GO:0005829">
    <property type="term" value="C:cytosol"/>
    <property type="evidence" value="ECO:0007669"/>
    <property type="project" value="TreeGrafter"/>
</dbReference>
<accession>A0A4U9U8Z8</accession>
<gene>
    <name evidence="5" type="primary">trpD_1</name>
    <name evidence="5" type="ORF">NCTC12965_02884</name>
</gene>
<dbReference type="PANTHER" id="PTHR43285">
    <property type="entry name" value="ANTHRANILATE PHOSPHORIBOSYLTRANSFERASE"/>
    <property type="match status" value="1"/>
</dbReference>
<dbReference type="SUPFAM" id="SSF52418">
    <property type="entry name" value="Nucleoside phosphorylase/phosphoribosyltransferase catalytic domain"/>
    <property type="match status" value="1"/>
</dbReference>
<dbReference type="InterPro" id="IPR035902">
    <property type="entry name" value="Nuc_phospho_transferase"/>
</dbReference>
<keyword evidence="3" id="KW-0028">Amino-acid biosynthesis</keyword>
<reference evidence="5" key="1">
    <citation type="submission" date="2019-05" db="EMBL/GenBank/DDBJ databases">
        <authorList>
            <consortium name="Pathogen Informatics"/>
        </authorList>
    </citation>
    <scope>NUCLEOTIDE SEQUENCE [LARGE SCALE GENOMIC DNA]</scope>
    <source>
        <strain evidence="5">NCTC12965</strain>
    </source>
</reference>
<dbReference type="InterPro" id="IPR000312">
    <property type="entry name" value="Glycosyl_Trfase_fam3"/>
</dbReference>
<dbReference type="InterPro" id="IPR005940">
    <property type="entry name" value="Anthranilate_Pribosyl_Tfrase"/>
</dbReference>
<keyword evidence="2" id="KW-0808">Transferase</keyword>
<dbReference type="Gene3D" id="3.40.1030.10">
    <property type="entry name" value="Nucleoside phosphorylase/phosphoribosyltransferase catalytic domain"/>
    <property type="match status" value="1"/>
</dbReference>
<keyword evidence="1" id="KW-0328">Glycosyltransferase</keyword>
<evidence type="ECO:0000256" key="2">
    <source>
        <dbReference type="ARBA" id="ARBA00022679"/>
    </source>
</evidence>
<dbReference type="AlphaFoldDB" id="A0A4U9U8Z8"/>
<dbReference type="Pfam" id="PF00591">
    <property type="entry name" value="Glycos_transf_3"/>
    <property type="match status" value="1"/>
</dbReference>
<dbReference type="EMBL" id="CABEEZ010000065">
    <property type="protein sequence ID" value="VTR29466.1"/>
    <property type="molecule type" value="Genomic_DNA"/>
</dbReference>
<evidence type="ECO:0000256" key="3">
    <source>
        <dbReference type="ARBA" id="ARBA00022822"/>
    </source>
</evidence>
<organism evidence="5">
    <name type="scientific">Serratia fonticola</name>
    <dbReference type="NCBI Taxonomy" id="47917"/>
    <lineage>
        <taxon>Bacteria</taxon>
        <taxon>Pseudomonadati</taxon>
        <taxon>Pseudomonadota</taxon>
        <taxon>Gammaproteobacteria</taxon>
        <taxon>Enterobacterales</taxon>
        <taxon>Yersiniaceae</taxon>
        <taxon>Serratia</taxon>
    </lineage>
</organism>
<keyword evidence="3" id="KW-0822">Tryptophan biosynthesis</keyword>
<dbReference type="GO" id="GO:0004049">
    <property type="term" value="F:anthranilate synthase activity"/>
    <property type="evidence" value="ECO:0007669"/>
    <property type="project" value="UniProtKB-EC"/>
</dbReference>
<proteinExistence type="predicted"/>
<evidence type="ECO:0000259" key="4">
    <source>
        <dbReference type="Pfam" id="PF00591"/>
    </source>
</evidence>
<dbReference type="GO" id="GO:0004048">
    <property type="term" value="F:anthranilate phosphoribosyltransferase activity"/>
    <property type="evidence" value="ECO:0007669"/>
    <property type="project" value="InterPro"/>
</dbReference>
<dbReference type="GO" id="GO:0000162">
    <property type="term" value="P:L-tryptophan biosynthetic process"/>
    <property type="evidence" value="ECO:0007669"/>
    <property type="project" value="UniProtKB-KW"/>
</dbReference>
<keyword evidence="3" id="KW-0057">Aromatic amino acid biosynthesis</keyword>
<evidence type="ECO:0000256" key="1">
    <source>
        <dbReference type="ARBA" id="ARBA00022676"/>
    </source>
</evidence>
<feature type="domain" description="Glycosyl transferase family 3" evidence="4">
    <location>
        <begin position="1"/>
        <end position="101"/>
    </location>
</feature>
<sequence>MDEVAIHTTTHVAELNDGEIESYQLTPKSFGLDSYPLGSLLGGSPEENRDILARLLQGKGEPAHAAAVAANVALLLKLFGQEDLRQNAQQALEMIHSGQAYQRVTALAARG</sequence>
<evidence type="ECO:0000313" key="5">
    <source>
        <dbReference type="EMBL" id="VTR29466.1"/>
    </source>
</evidence>
<dbReference type="EC" id="4.1.3.27" evidence="5"/>
<keyword evidence="5" id="KW-0456">Lyase</keyword>
<protein>
    <submittedName>
        <fullName evidence="5">Anthranilate synthase component II</fullName>
        <ecNumber evidence="5">4.1.3.27</ecNumber>
    </submittedName>
</protein>
<dbReference type="PANTHER" id="PTHR43285:SF2">
    <property type="entry name" value="ANTHRANILATE PHOSPHORIBOSYLTRANSFERASE"/>
    <property type="match status" value="1"/>
</dbReference>
<name>A0A4U9U8Z8_SERFO</name>